<keyword evidence="11" id="KW-1185">Reference proteome</keyword>
<dbReference type="AlphaFoldDB" id="A0A0G4GCR5"/>
<reference evidence="10 11" key="1">
    <citation type="submission" date="2014-11" db="EMBL/GenBank/DDBJ databases">
        <authorList>
            <person name="Zhu J."/>
            <person name="Qi W."/>
            <person name="Song R."/>
        </authorList>
    </citation>
    <scope>NUCLEOTIDE SEQUENCE [LARGE SCALE GENOMIC DNA]</scope>
</reference>
<feature type="transmembrane region" description="Helical" evidence="9">
    <location>
        <begin position="381"/>
        <end position="400"/>
    </location>
</feature>
<evidence type="ECO:0000256" key="7">
    <source>
        <dbReference type="RuleBase" id="RU362091"/>
    </source>
</evidence>
<dbReference type="PANTHER" id="PTHR48086:SF10">
    <property type="entry name" value="AGR155CP"/>
    <property type="match status" value="1"/>
</dbReference>
<feature type="transmembrane region" description="Helical" evidence="9">
    <location>
        <begin position="77"/>
        <end position="102"/>
    </location>
</feature>
<dbReference type="GO" id="GO:0015606">
    <property type="term" value="F:spermidine transmembrane transporter activity"/>
    <property type="evidence" value="ECO:0007669"/>
    <property type="project" value="TreeGrafter"/>
</dbReference>
<feature type="compositionally biased region" description="Basic and acidic residues" evidence="8">
    <location>
        <begin position="505"/>
        <end position="527"/>
    </location>
</feature>
<accession>A0A0G4GCR5</accession>
<name>A0A0G4GCR5_VITBC</name>
<evidence type="ECO:0000256" key="3">
    <source>
        <dbReference type="ARBA" id="ARBA00022448"/>
    </source>
</evidence>
<feature type="transmembrane region" description="Helical" evidence="9">
    <location>
        <begin position="51"/>
        <end position="71"/>
    </location>
</feature>
<dbReference type="OrthoDB" id="443297at2759"/>
<keyword evidence="3" id="KW-0813">Transport</keyword>
<feature type="transmembrane region" description="Helical" evidence="9">
    <location>
        <begin position="450"/>
        <end position="474"/>
    </location>
</feature>
<keyword evidence="4 9" id="KW-0812">Transmembrane</keyword>
<gene>
    <name evidence="10" type="ORF">Vbra_22158</name>
</gene>
<dbReference type="PANTHER" id="PTHR48086">
    <property type="entry name" value="SODIUM/PROLINE SYMPORTER-RELATED"/>
    <property type="match status" value="1"/>
</dbReference>
<feature type="transmembrane region" description="Helical" evidence="9">
    <location>
        <begin position="161"/>
        <end position="180"/>
    </location>
</feature>
<feature type="transmembrane region" description="Helical" evidence="9">
    <location>
        <begin position="230"/>
        <end position="246"/>
    </location>
</feature>
<feature type="transmembrane region" description="Helical" evidence="9">
    <location>
        <begin position="12"/>
        <end position="30"/>
    </location>
</feature>
<dbReference type="VEuPathDB" id="CryptoDB:Vbra_22158"/>
<organism evidence="10 11">
    <name type="scientific">Vitrella brassicaformis (strain CCMP3155)</name>
    <dbReference type="NCBI Taxonomy" id="1169540"/>
    <lineage>
        <taxon>Eukaryota</taxon>
        <taxon>Sar</taxon>
        <taxon>Alveolata</taxon>
        <taxon>Colpodellida</taxon>
        <taxon>Vitrellaceae</taxon>
        <taxon>Vitrella</taxon>
    </lineage>
</organism>
<dbReference type="OMA" id="NIWYIRA"/>
<dbReference type="Gene3D" id="1.20.1730.10">
    <property type="entry name" value="Sodium/glucose cotransporter"/>
    <property type="match status" value="1"/>
</dbReference>
<feature type="transmembrane region" description="Helical" evidence="9">
    <location>
        <begin position="267"/>
        <end position="288"/>
    </location>
</feature>
<dbReference type="InterPro" id="IPR050277">
    <property type="entry name" value="Sodium:Solute_Symporter"/>
</dbReference>
<dbReference type="PhylomeDB" id="A0A0G4GCR5"/>
<dbReference type="EMBL" id="CDMY01000624">
    <property type="protein sequence ID" value="CEM26939.1"/>
    <property type="molecule type" value="Genomic_DNA"/>
</dbReference>
<proteinExistence type="inferred from homology"/>
<dbReference type="InterPro" id="IPR038377">
    <property type="entry name" value="Na/Glc_symporter_sf"/>
</dbReference>
<dbReference type="InterPro" id="IPR001734">
    <property type="entry name" value="Na/solute_symporter"/>
</dbReference>
<dbReference type="Pfam" id="PF00474">
    <property type="entry name" value="SSF"/>
    <property type="match status" value="1"/>
</dbReference>
<comment type="subcellular location">
    <subcellularLocation>
        <location evidence="1">Membrane</location>
        <topology evidence="1">Multi-pass membrane protein</topology>
    </subcellularLocation>
</comment>
<keyword evidence="6 9" id="KW-0472">Membrane</keyword>
<feature type="transmembrane region" description="Helical" evidence="9">
    <location>
        <begin position="300"/>
        <end position="329"/>
    </location>
</feature>
<feature type="transmembrane region" description="Helical" evidence="9">
    <location>
        <begin position="123"/>
        <end position="141"/>
    </location>
</feature>
<evidence type="ECO:0000313" key="10">
    <source>
        <dbReference type="EMBL" id="CEM26939.1"/>
    </source>
</evidence>
<feature type="transmembrane region" description="Helical" evidence="9">
    <location>
        <begin position="192"/>
        <end position="210"/>
    </location>
</feature>
<dbReference type="STRING" id="1169540.A0A0G4GCR5"/>
<evidence type="ECO:0000256" key="9">
    <source>
        <dbReference type="SAM" id="Phobius"/>
    </source>
</evidence>
<feature type="transmembrane region" description="Helical" evidence="9">
    <location>
        <begin position="356"/>
        <end position="375"/>
    </location>
</feature>
<feature type="region of interest" description="Disordered" evidence="8">
    <location>
        <begin position="498"/>
        <end position="540"/>
    </location>
</feature>
<sequence length="540" mass="57898">MAVLREAAAYPILYCTLFFFAALAGWAGGVKYKKIVDPGEEFLSARNSKKWYVLAMSFFVSGMGNWVIFAAPEVGTFLGWWGVLGYALASSTPLWVLIWLGPKVRNAMGDRGFTVSDYVKERYGRVVHLMVSVVSLFYMFIALTAEFTTIGQTLPLLADSLSPLSAILPVAIITTLYTAYAGLPASIVTDKYQGALVGVLVVIAVGRVLWKVDIPPEQWSKVATWTPEGFQALVALILAIIPAEILNQGTWQRVWAAESSRDVRLGLVCGGILIIPTMLLFGVSGMVAEAIDTDGEIEGMGFLAFFFLLSKLPLFWVVLVAILAVALVASTVDTLQNGIVALVASDLMAHKVSVNWARLLAIAVNVPAVIIGAIGLSVLNLFLIADLLAASVVAPIFLGMWGKTTTAGAFCGCLAGILTIFVQGWIITGDFVGGLNFITLPCGLYCVDTMIAFILVPAISAIVTVAASVVDMWAHPGRANMVSLRTLPKTDTTHTDIEADVTGTHIDKDNGTGKDKDDTTHSYDDARPGQQQQQQQVVAV</sequence>
<evidence type="ECO:0000256" key="2">
    <source>
        <dbReference type="ARBA" id="ARBA00006434"/>
    </source>
</evidence>
<dbReference type="PROSITE" id="PS50283">
    <property type="entry name" value="NA_SOLUT_SYMP_3"/>
    <property type="match status" value="1"/>
</dbReference>
<evidence type="ECO:0000256" key="5">
    <source>
        <dbReference type="ARBA" id="ARBA00022989"/>
    </source>
</evidence>
<evidence type="ECO:0000256" key="8">
    <source>
        <dbReference type="SAM" id="MobiDB-lite"/>
    </source>
</evidence>
<protein>
    <submittedName>
        <fullName evidence="10">Uncharacterized protein</fullName>
    </submittedName>
</protein>
<dbReference type="GO" id="GO:0005886">
    <property type="term" value="C:plasma membrane"/>
    <property type="evidence" value="ECO:0007669"/>
    <property type="project" value="TreeGrafter"/>
</dbReference>
<dbReference type="InParanoid" id="A0A0G4GCR5"/>
<evidence type="ECO:0000256" key="4">
    <source>
        <dbReference type="ARBA" id="ARBA00022692"/>
    </source>
</evidence>
<feature type="transmembrane region" description="Helical" evidence="9">
    <location>
        <begin position="407"/>
        <end position="427"/>
    </location>
</feature>
<evidence type="ECO:0000256" key="6">
    <source>
        <dbReference type="ARBA" id="ARBA00023136"/>
    </source>
</evidence>
<evidence type="ECO:0000256" key="1">
    <source>
        <dbReference type="ARBA" id="ARBA00004141"/>
    </source>
</evidence>
<dbReference type="Proteomes" id="UP000041254">
    <property type="component" value="Unassembled WGS sequence"/>
</dbReference>
<comment type="similarity">
    <text evidence="2 7">Belongs to the sodium:solute symporter (SSF) (TC 2.A.21) family.</text>
</comment>
<keyword evidence="5 9" id="KW-1133">Transmembrane helix</keyword>
<evidence type="ECO:0000313" key="11">
    <source>
        <dbReference type="Proteomes" id="UP000041254"/>
    </source>
</evidence>
<feature type="compositionally biased region" description="Low complexity" evidence="8">
    <location>
        <begin position="530"/>
        <end position="540"/>
    </location>
</feature>